<dbReference type="eggNOG" id="ENOG502RN62">
    <property type="taxonomic scope" value="Eukaryota"/>
</dbReference>
<feature type="chain" id="PRO_5009385514" description="Mmc protein" evidence="1">
    <location>
        <begin position="24"/>
        <end position="239"/>
    </location>
</feature>
<organism evidence="3 4">
    <name type="scientific">Magnaporthiopsis poae (strain ATCC 64411 / 73-15)</name>
    <name type="common">Kentucky bluegrass fungus</name>
    <name type="synonym">Magnaporthe poae</name>
    <dbReference type="NCBI Taxonomy" id="644358"/>
    <lineage>
        <taxon>Eukaryota</taxon>
        <taxon>Fungi</taxon>
        <taxon>Dikarya</taxon>
        <taxon>Ascomycota</taxon>
        <taxon>Pezizomycotina</taxon>
        <taxon>Sordariomycetes</taxon>
        <taxon>Sordariomycetidae</taxon>
        <taxon>Magnaporthales</taxon>
        <taxon>Magnaporthaceae</taxon>
        <taxon>Magnaporthiopsis</taxon>
    </lineage>
</organism>
<protein>
    <recommendedName>
        <fullName evidence="5">Mmc protein</fullName>
    </recommendedName>
</protein>
<evidence type="ECO:0000256" key="1">
    <source>
        <dbReference type="SAM" id="SignalP"/>
    </source>
</evidence>
<reference evidence="2" key="3">
    <citation type="submission" date="2011-03" db="EMBL/GenBank/DDBJ databases">
        <title>Annotation of Magnaporthe poae ATCC 64411.</title>
        <authorList>
            <person name="Ma L.-J."/>
            <person name="Dead R."/>
            <person name="Young S.K."/>
            <person name="Zeng Q."/>
            <person name="Gargeya S."/>
            <person name="Fitzgerald M."/>
            <person name="Haas B."/>
            <person name="Abouelleil A."/>
            <person name="Alvarado L."/>
            <person name="Arachchi H.M."/>
            <person name="Berlin A."/>
            <person name="Brown A."/>
            <person name="Chapman S.B."/>
            <person name="Chen Z."/>
            <person name="Dunbar C."/>
            <person name="Freedman E."/>
            <person name="Gearin G."/>
            <person name="Gellesch M."/>
            <person name="Goldberg J."/>
            <person name="Griggs A."/>
            <person name="Gujja S."/>
            <person name="Heiman D."/>
            <person name="Howarth C."/>
            <person name="Larson L."/>
            <person name="Lui A."/>
            <person name="MacDonald P.J.P."/>
            <person name="Mehta T."/>
            <person name="Montmayeur A."/>
            <person name="Murphy C."/>
            <person name="Neiman D."/>
            <person name="Pearson M."/>
            <person name="Priest M."/>
            <person name="Roberts A."/>
            <person name="Saif S."/>
            <person name="Shea T."/>
            <person name="Shenoy N."/>
            <person name="Sisk P."/>
            <person name="Stolte C."/>
            <person name="Sykes S."/>
            <person name="Yandava C."/>
            <person name="Wortman J."/>
            <person name="Nusbaum C."/>
            <person name="Birren B."/>
        </authorList>
    </citation>
    <scope>NUCLEOTIDE SEQUENCE</scope>
    <source>
        <strain evidence="2">ATCC 64411</strain>
    </source>
</reference>
<dbReference type="EMBL" id="ADBL01001235">
    <property type="status" value="NOT_ANNOTATED_CDS"/>
    <property type="molecule type" value="Genomic_DNA"/>
</dbReference>
<gene>
    <name evidence="2" type="ORF">MAPG_05226</name>
</gene>
<dbReference type="PANTHER" id="PTHR35523">
    <property type="entry name" value="CELL WALL PROTEIN SED1"/>
    <property type="match status" value="1"/>
</dbReference>
<dbReference type="GO" id="GO:0009277">
    <property type="term" value="C:fungal-type cell wall"/>
    <property type="evidence" value="ECO:0007669"/>
    <property type="project" value="TreeGrafter"/>
</dbReference>
<sequence>MPSKQILLAAALAAVAPTATVLAQGSGTTINNVNNIANANTNENTVDVSVNVGGGVVAPRPTTLSTRTLTPPSYTTAANSTTTTVVTAWSTYCPEPTVFWFEKERYVVTKPTMVTYKNCPCTITTKVPVYTNPPVRPAVVPAVQPHSLTSALTYNAYRSPIDNVLPPGGLVGGSRVHSEHGPLRCEAISQDAHYVVPTVRPAAETTTVPVTAGAAGAFARGARGLFGLAVAVAVGAFAL</sequence>
<dbReference type="InterPro" id="IPR038843">
    <property type="entry name" value="Sed1/Spi1"/>
</dbReference>
<dbReference type="GO" id="GO:0005199">
    <property type="term" value="F:structural constituent of cell wall"/>
    <property type="evidence" value="ECO:0007669"/>
    <property type="project" value="InterPro"/>
</dbReference>
<proteinExistence type="predicted"/>
<dbReference type="Proteomes" id="UP000011715">
    <property type="component" value="Unassembled WGS sequence"/>
</dbReference>
<dbReference type="GO" id="GO:0031505">
    <property type="term" value="P:fungal-type cell wall organization"/>
    <property type="evidence" value="ECO:0007669"/>
    <property type="project" value="InterPro"/>
</dbReference>
<reference evidence="4" key="1">
    <citation type="submission" date="2010-05" db="EMBL/GenBank/DDBJ databases">
        <title>The genome sequence of Magnaporthe poae strain ATCC 64411.</title>
        <authorList>
            <person name="Ma L.-J."/>
            <person name="Dead R."/>
            <person name="Young S."/>
            <person name="Zeng Q."/>
            <person name="Koehrsen M."/>
            <person name="Alvarado L."/>
            <person name="Berlin A."/>
            <person name="Chapman S.B."/>
            <person name="Chen Z."/>
            <person name="Freedman E."/>
            <person name="Gellesch M."/>
            <person name="Goldberg J."/>
            <person name="Griggs A."/>
            <person name="Gujja S."/>
            <person name="Heilman E.R."/>
            <person name="Heiman D."/>
            <person name="Hepburn T."/>
            <person name="Howarth C."/>
            <person name="Jen D."/>
            <person name="Larson L."/>
            <person name="Mehta T."/>
            <person name="Neiman D."/>
            <person name="Pearson M."/>
            <person name="Roberts A."/>
            <person name="Saif S."/>
            <person name="Shea T."/>
            <person name="Shenoy N."/>
            <person name="Sisk P."/>
            <person name="Stolte C."/>
            <person name="Sykes S."/>
            <person name="Walk T."/>
            <person name="White J."/>
            <person name="Yandava C."/>
            <person name="Haas B."/>
            <person name="Nusbaum C."/>
            <person name="Birren B."/>
        </authorList>
    </citation>
    <scope>NUCLEOTIDE SEQUENCE [LARGE SCALE GENOMIC DNA]</scope>
    <source>
        <strain evidence="4">ATCC 64411 / 73-15</strain>
    </source>
</reference>
<name>A0A0C4DYU7_MAGP6</name>
<evidence type="ECO:0008006" key="5">
    <source>
        <dbReference type="Google" id="ProtNLM"/>
    </source>
</evidence>
<dbReference type="STRING" id="644358.A0A0C4DYU7"/>
<evidence type="ECO:0000313" key="3">
    <source>
        <dbReference type="EnsemblFungi" id="MAPG_05226T0"/>
    </source>
</evidence>
<keyword evidence="1" id="KW-0732">Signal</keyword>
<evidence type="ECO:0000313" key="4">
    <source>
        <dbReference type="Proteomes" id="UP000011715"/>
    </source>
</evidence>
<accession>A0A0C4DYU7</accession>
<dbReference type="AlphaFoldDB" id="A0A0C4DYU7"/>
<reference evidence="3" key="4">
    <citation type="journal article" date="2015" name="G3 (Bethesda)">
        <title>Genome sequences of three phytopathogenic species of the Magnaporthaceae family of fungi.</title>
        <authorList>
            <person name="Okagaki L.H."/>
            <person name="Nunes C.C."/>
            <person name="Sailsbery J."/>
            <person name="Clay B."/>
            <person name="Brown D."/>
            <person name="John T."/>
            <person name="Oh Y."/>
            <person name="Young N."/>
            <person name="Fitzgerald M."/>
            <person name="Haas B.J."/>
            <person name="Zeng Q."/>
            <person name="Young S."/>
            <person name="Adiconis X."/>
            <person name="Fan L."/>
            <person name="Levin J.Z."/>
            <person name="Mitchell T.K."/>
            <person name="Okubara P.A."/>
            <person name="Farman M.L."/>
            <person name="Kohn L.M."/>
            <person name="Birren B."/>
            <person name="Ma L.-J."/>
            <person name="Dean R.A."/>
        </authorList>
    </citation>
    <scope>NUCLEOTIDE SEQUENCE</scope>
    <source>
        <strain evidence="3">ATCC 64411 / 73-15</strain>
    </source>
</reference>
<dbReference type="EMBL" id="GL876969">
    <property type="protein sequence ID" value="KLU86209.1"/>
    <property type="molecule type" value="Genomic_DNA"/>
</dbReference>
<reference evidence="2" key="2">
    <citation type="submission" date="2010-05" db="EMBL/GenBank/DDBJ databases">
        <title>The Genome Sequence of Magnaporthe poae strain ATCC 64411.</title>
        <authorList>
            <consortium name="The Broad Institute Genome Sequencing Platform"/>
            <consortium name="Broad Institute Genome Sequencing Center for Infectious Disease"/>
            <person name="Ma L.-J."/>
            <person name="Dead R."/>
            <person name="Young S."/>
            <person name="Zeng Q."/>
            <person name="Koehrsen M."/>
            <person name="Alvarado L."/>
            <person name="Berlin A."/>
            <person name="Chapman S.B."/>
            <person name="Chen Z."/>
            <person name="Freedman E."/>
            <person name="Gellesch M."/>
            <person name="Goldberg J."/>
            <person name="Griggs A."/>
            <person name="Gujja S."/>
            <person name="Heilman E.R."/>
            <person name="Heiman D."/>
            <person name="Hepburn T."/>
            <person name="Howarth C."/>
            <person name="Jen D."/>
            <person name="Larson L."/>
            <person name="Mehta T."/>
            <person name="Neiman D."/>
            <person name="Pearson M."/>
            <person name="Roberts A."/>
            <person name="Saif S."/>
            <person name="Shea T."/>
            <person name="Shenoy N."/>
            <person name="Sisk P."/>
            <person name="Stolte C."/>
            <person name="Sykes S."/>
            <person name="Walk T."/>
            <person name="White J."/>
            <person name="Yandava C."/>
            <person name="Haas B."/>
            <person name="Nusbaum C."/>
            <person name="Birren B."/>
        </authorList>
    </citation>
    <scope>NUCLEOTIDE SEQUENCE</scope>
    <source>
        <strain evidence="2">ATCC 64411</strain>
    </source>
</reference>
<feature type="signal peptide" evidence="1">
    <location>
        <begin position="1"/>
        <end position="23"/>
    </location>
</feature>
<keyword evidence="4" id="KW-1185">Reference proteome</keyword>
<reference evidence="3" key="5">
    <citation type="submission" date="2015-06" db="UniProtKB">
        <authorList>
            <consortium name="EnsemblFungi"/>
        </authorList>
    </citation>
    <scope>IDENTIFICATION</scope>
    <source>
        <strain evidence="3">ATCC 64411</strain>
    </source>
</reference>
<evidence type="ECO:0000313" key="2">
    <source>
        <dbReference type="EMBL" id="KLU86209.1"/>
    </source>
</evidence>
<dbReference type="VEuPathDB" id="FungiDB:MAPG_05226"/>
<dbReference type="EnsemblFungi" id="MAPG_05226T0">
    <property type="protein sequence ID" value="MAPG_05226T0"/>
    <property type="gene ID" value="MAPG_05226"/>
</dbReference>
<dbReference type="PANTHER" id="PTHR35523:SF1">
    <property type="entry name" value="CELL WALL PROTEIN SED1"/>
    <property type="match status" value="1"/>
</dbReference>